<evidence type="ECO:0000313" key="1">
    <source>
        <dbReference type="EMBL" id="KIH53608.1"/>
    </source>
</evidence>
<dbReference type="AlphaFoldDB" id="A0A0C2CBC0"/>
<sequence length="238" mass="26737">MNIANTLLDRKSLWIFANASTTALSTCAFIKHDDSQKVTQLISGKMRLTPKKAKQTVSRLETLGILMAIRLAKTIHTATKEKIWQVNILSVSEIALSWLKTSRKLPLCVDSQKCRILKVRDAIEAIGAQVRFLHVPTTLNPADAGTRGVEALNANNLNWVLGPEWLAKDTYTVHIRDMSEIRIHDFAENSDELVFEMSTVSNEQSVTPSIILLLRFSRLTTALRTFARVGKAIHQWMT</sequence>
<keyword evidence="2" id="KW-1185">Reference proteome</keyword>
<dbReference type="Gene3D" id="3.30.420.10">
    <property type="entry name" value="Ribonuclease H-like superfamily/Ribonuclease H"/>
    <property type="match status" value="1"/>
</dbReference>
<dbReference type="PANTHER" id="PTHR47331:SF6">
    <property type="entry name" value="DOUBLECORTIN DOMAIN-CONTAINING PROTEIN"/>
    <property type="match status" value="1"/>
</dbReference>
<dbReference type="InterPro" id="IPR008042">
    <property type="entry name" value="Retrotrans_Pao"/>
</dbReference>
<reference evidence="1 2" key="1">
    <citation type="submission" date="2013-12" db="EMBL/GenBank/DDBJ databases">
        <title>Draft genome of the parsitic nematode Ancylostoma duodenale.</title>
        <authorList>
            <person name="Mitreva M."/>
        </authorList>
    </citation>
    <scope>NUCLEOTIDE SEQUENCE [LARGE SCALE GENOMIC DNA]</scope>
    <source>
        <strain evidence="1 2">Zhejiang</strain>
    </source>
</reference>
<proteinExistence type="predicted"/>
<evidence type="ECO:0000313" key="2">
    <source>
        <dbReference type="Proteomes" id="UP000054047"/>
    </source>
</evidence>
<organism evidence="1 2">
    <name type="scientific">Ancylostoma duodenale</name>
    <dbReference type="NCBI Taxonomy" id="51022"/>
    <lineage>
        <taxon>Eukaryota</taxon>
        <taxon>Metazoa</taxon>
        <taxon>Ecdysozoa</taxon>
        <taxon>Nematoda</taxon>
        <taxon>Chromadorea</taxon>
        <taxon>Rhabditida</taxon>
        <taxon>Rhabditina</taxon>
        <taxon>Rhabditomorpha</taxon>
        <taxon>Strongyloidea</taxon>
        <taxon>Ancylostomatidae</taxon>
        <taxon>Ancylostomatinae</taxon>
        <taxon>Ancylostoma</taxon>
    </lineage>
</organism>
<protein>
    <submittedName>
        <fullName evidence="1">Uncharacterized protein</fullName>
    </submittedName>
</protein>
<dbReference type="PANTHER" id="PTHR47331">
    <property type="entry name" value="PHD-TYPE DOMAIN-CONTAINING PROTEIN"/>
    <property type="match status" value="1"/>
</dbReference>
<dbReference type="Proteomes" id="UP000054047">
    <property type="component" value="Unassembled WGS sequence"/>
</dbReference>
<dbReference type="GO" id="GO:0003676">
    <property type="term" value="F:nucleic acid binding"/>
    <property type="evidence" value="ECO:0007669"/>
    <property type="project" value="InterPro"/>
</dbReference>
<dbReference type="EMBL" id="KN740807">
    <property type="protein sequence ID" value="KIH53608.1"/>
    <property type="molecule type" value="Genomic_DNA"/>
</dbReference>
<name>A0A0C2CBC0_9BILA</name>
<dbReference type="InterPro" id="IPR036397">
    <property type="entry name" value="RNaseH_sf"/>
</dbReference>
<dbReference type="OrthoDB" id="5872779at2759"/>
<dbReference type="Pfam" id="PF05380">
    <property type="entry name" value="Peptidase_A17"/>
    <property type="match status" value="1"/>
</dbReference>
<accession>A0A0C2CBC0</accession>
<gene>
    <name evidence="1" type="ORF">ANCDUO_16259</name>
</gene>